<reference evidence="3" key="1">
    <citation type="submission" date="2016-02" db="EMBL/GenBank/DDBJ databases">
        <authorList>
            <person name="Mitreva M."/>
            <person name="Pepin K.H."/>
            <person name="Mihindukulasuriya K.A."/>
            <person name="Fulton R."/>
            <person name="Fronick C."/>
            <person name="O'Laughlin M."/>
            <person name="Miner T."/>
            <person name="Herter B."/>
            <person name="Rosa B.A."/>
            <person name="Cordes M."/>
            <person name="Tomlinson C."/>
            <person name="Wollam A."/>
            <person name="Palsikar V.B."/>
            <person name="Mardis E.R."/>
            <person name="Wilson R.K."/>
        </authorList>
    </citation>
    <scope>NUCLEOTIDE SEQUENCE [LARGE SCALE GENOMIC DNA]</scope>
    <source>
        <strain evidence="3">CMW7778B</strain>
    </source>
</reference>
<comment type="caution">
    <text evidence="2">The sequence shown here is derived from an EMBL/GenBank/DDBJ whole genome shotgun (WGS) entry which is preliminary data.</text>
</comment>
<dbReference type="EMBL" id="LSRC01000043">
    <property type="protein sequence ID" value="KXI16578.1"/>
    <property type="molecule type" value="Genomic_DNA"/>
</dbReference>
<dbReference type="PATRIC" id="fig|2702.101.peg.991"/>
<keyword evidence="1" id="KW-0175">Coiled coil</keyword>
<sequence length="57" mass="6932">MKLYTKTANEIDELKVKKQQLLIEKTGQEDAKRRIREMEDFLKSERHDISEYDERFG</sequence>
<name>A0A135Z4K7_GARVA</name>
<protein>
    <submittedName>
        <fullName evidence="2">Uncharacterized protein</fullName>
    </submittedName>
</protein>
<evidence type="ECO:0000313" key="3">
    <source>
        <dbReference type="Proteomes" id="UP000070505"/>
    </source>
</evidence>
<accession>A0A135Z4K7</accession>
<dbReference type="RefSeq" id="WP_082266293.1">
    <property type="nucleotide sequence ID" value="NZ_KQ961870.1"/>
</dbReference>
<dbReference type="AlphaFoldDB" id="A0A135Z4K7"/>
<feature type="coiled-coil region" evidence="1">
    <location>
        <begin position="4"/>
        <end position="31"/>
    </location>
</feature>
<gene>
    <name evidence="2" type="ORF">HMPREF3230_01005</name>
</gene>
<evidence type="ECO:0000313" key="2">
    <source>
        <dbReference type="EMBL" id="KXI16578.1"/>
    </source>
</evidence>
<dbReference type="Proteomes" id="UP000070505">
    <property type="component" value="Unassembled WGS sequence"/>
</dbReference>
<proteinExistence type="predicted"/>
<organism evidence="2 3">
    <name type="scientific">Gardnerella vaginalis</name>
    <dbReference type="NCBI Taxonomy" id="2702"/>
    <lineage>
        <taxon>Bacteria</taxon>
        <taxon>Bacillati</taxon>
        <taxon>Actinomycetota</taxon>
        <taxon>Actinomycetes</taxon>
        <taxon>Bifidobacteriales</taxon>
        <taxon>Bifidobacteriaceae</taxon>
        <taxon>Gardnerella</taxon>
    </lineage>
</organism>
<evidence type="ECO:0000256" key="1">
    <source>
        <dbReference type="SAM" id="Coils"/>
    </source>
</evidence>